<dbReference type="InterPro" id="IPR017871">
    <property type="entry name" value="ABC_transporter-like_CS"/>
</dbReference>
<sequence length="363" mass="39597">MQQSRRAAELKAVGIGKSYGAFHALKNLSLDVGRGEFLTLLGPSGSGKTTFLMILAGFERASRGQLFSDGIDITDQPAERRSSGMVFQGYALFPHMSVAANIAFPLRVRRKSEAEIKRRVGEMVERVGLQGHEHKLPAKLSGGQQQRVALARALAFEPGVLLLDEPFSALDKSLRGQMQAEMKRLHEETGTTFVFVTHDQSEALALSSRVAIFNHGELLQVGTPQEVYERPGNRFVAEFLGEINMLPLRDIRPDEGGAKGLCEDREVALRFAPGEARGEAILAVRPEHMSIAREPAIAENSIPVTAVSSTYLGSAVRLDLITRSGSRASVSVPMEAARFALEKGNTVWLTWPAERGLILPETV</sequence>
<dbReference type="GO" id="GO:0005524">
    <property type="term" value="F:ATP binding"/>
    <property type="evidence" value="ECO:0007669"/>
    <property type="project" value="UniProtKB-KW"/>
</dbReference>
<dbReference type="InterPro" id="IPR008995">
    <property type="entry name" value="Mo/tungstate-bd_C_term_dom"/>
</dbReference>
<dbReference type="SUPFAM" id="SSF50331">
    <property type="entry name" value="MOP-like"/>
    <property type="match status" value="1"/>
</dbReference>
<dbReference type="PROSITE" id="PS50893">
    <property type="entry name" value="ABC_TRANSPORTER_2"/>
    <property type="match status" value="1"/>
</dbReference>
<dbReference type="Gene3D" id="2.40.50.100">
    <property type="match status" value="1"/>
</dbReference>
<dbReference type="Pfam" id="PF00005">
    <property type="entry name" value="ABC_tran"/>
    <property type="match status" value="1"/>
</dbReference>
<dbReference type="InterPro" id="IPR013611">
    <property type="entry name" value="Transp-assoc_OB_typ2"/>
</dbReference>
<accession>A0ABQ5ZNE3</accession>
<evidence type="ECO:0000313" key="7">
    <source>
        <dbReference type="Proteomes" id="UP001156702"/>
    </source>
</evidence>
<dbReference type="PANTHER" id="PTHR42781:SF4">
    <property type="entry name" value="SPERMIDINE_PUTRESCINE IMPORT ATP-BINDING PROTEIN POTA"/>
    <property type="match status" value="1"/>
</dbReference>
<evidence type="ECO:0000313" key="6">
    <source>
        <dbReference type="EMBL" id="GLR53236.1"/>
    </source>
</evidence>
<comment type="caution">
    <text evidence="6">The sequence shown here is derived from an EMBL/GenBank/DDBJ whole genome shotgun (WGS) entry which is preliminary data.</text>
</comment>
<protein>
    <submittedName>
        <fullName evidence="6">ABC transporter ATP-binding protein</fullName>
    </submittedName>
</protein>
<dbReference type="EMBL" id="BSOP01000036">
    <property type="protein sequence ID" value="GLR53236.1"/>
    <property type="molecule type" value="Genomic_DNA"/>
</dbReference>
<dbReference type="InterPro" id="IPR027417">
    <property type="entry name" value="P-loop_NTPase"/>
</dbReference>
<keyword evidence="7" id="KW-1185">Reference proteome</keyword>
<gene>
    <name evidence="6" type="ORF">GCM10007923_44510</name>
</gene>
<organism evidence="6 7">
    <name type="scientific">Shinella yambaruensis</name>
    <dbReference type="NCBI Taxonomy" id="415996"/>
    <lineage>
        <taxon>Bacteria</taxon>
        <taxon>Pseudomonadati</taxon>
        <taxon>Pseudomonadota</taxon>
        <taxon>Alphaproteobacteria</taxon>
        <taxon>Hyphomicrobiales</taxon>
        <taxon>Rhizobiaceae</taxon>
        <taxon>Shinella</taxon>
    </lineage>
</organism>
<dbReference type="PANTHER" id="PTHR42781">
    <property type="entry name" value="SPERMIDINE/PUTRESCINE IMPORT ATP-BINDING PROTEIN POTA"/>
    <property type="match status" value="1"/>
</dbReference>
<dbReference type="Proteomes" id="UP001156702">
    <property type="component" value="Unassembled WGS sequence"/>
</dbReference>
<evidence type="ECO:0000256" key="3">
    <source>
        <dbReference type="ARBA" id="ARBA00022741"/>
    </source>
</evidence>
<comment type="similarity">
    <text evidence="1">Belongs to the ABC transporter superfamily.</text>
</comment>
<dbReference type="RefSeq" id="WP_244766931.1">
    <property type="nucleotide sequence ID" value="NZ_BSOP01000036.1"/>
</dbReference>
<keyword evidence="2" id="KW-0813">Transport</keyword>
<dbReference type="Gene3D" id="3.40.50.300">
    <property type="entry name" value="P-loop containing nucleotide triphosphate hydrolases"/>
    <property type="match status" value="1"/>
</dbReference>
<dbReference type="SUPFAM" id="SSF52540">
    <property type="entry name" value="P-loop containing nucleoside triphosphate hydrolases"/>
    <property type="match status" value="1"/>
</dbReference>
<evidence type="ECO:0000256" key="1">
    <source>
        <dbReference type="ARBA" id="ARBA00005417"/>
    </source>
</evidence>
<name>A0ABQ5ZNE3_9HYPH</name>
<keyword evidence="4 6" id="KW-0067">ATP-binding</keyword>
<evidence type="ECO:0000256" key="2">
    <source>
        <dbReference type="ARBA" id="ARBA00022448"/>
    </source>
</evidence>
<keyword evidence="3" id="KW-0547">Nucleotide-binding</keyword>
<evidence type="ECO:0000256" key="4">
    <source>
        <dbReference type="ARBA" id="ARBA00022840"/>
    </source>
</evidence>
<dbReference type="PROSITE" id="PS00211">
    <property type="entry name" value="ABC_TRANSPORTER_1"/>
    <property type="match status" value="1"/>
</dbReference>
<reference evidence="7" key="1">
    <citation type="journal article" date="2019" name="Int. J. Syst. Evol. Microbiol.">
        <title>The Global Catalogue of Microorganisms (GCM) 10K type strain sequencing project: providing services to taxonomists for standard genome sequencing and annotation.</title>
        <authorList>
            <consortium name="The Broad Institute Genomics Platform"/>
            <consortium name="The Broad Institute Genome Sequencing Center for Infectious Disease"/>
            <person name="Wu L."/>
            <person name="Ma J."/>
        </authorList>
    </citation>
    <scope>NUCLEOTIDE SEQUENCE [LARGE SCALE GENOMIC DNA]</scope>
    <source>
        <strain evidence="7">NBRC 102122</strain>
    </source>
</reference>
<dbReference type="Pfam" id="PF08402">
    <property type="entry name" value="TOBE_2"/>
    <property type="match status" value="1"/>
</dbReference>
<proteinExistence type="inferred from homology"/>
<dbReference type="SMART" id="SM00382">
    <property type="entry name" value="AAA"/>
    <property type="match status" value="1"/>
</dbReference>
<dbReference type="InterPro" id="IPR003593">
    <property type="entry name" value="AAA+_ATPase"/>
</dbReference>
<dbReference type="InterPro" id="IPR050093">
    <property type="entry name" value="ABC_SmlMolc_Importer"/>
</dbReference>
<evidence type="ECO:0000259" key="5">
    <source>
        <dbReference type="PROSITE" id="PS50893"/>
    </source>
</evidence>
<dbReference type="InterPro" id="IPR003439">
    <property type="entry name" value="ABC_transporter-like_ATP-bd"/>
</dbReference>
<feature type="domain" description="ABC transporter" evidence="5">
    <location>
        <begin position="10"/>
        <end position="240"/>
    </location>
</feature>